<protein>
    <submittedName>
        <fullName evidence="1">9366_t:CDS:1</fullName>
    </submittedName>
</protein>
<comment type="caution">
    <text evidence="1">The sequence shown here is derived from an EMBL/GenBank/DDBJ whole genome shotgun (WGS) entry which is preliminary data.</text>
</comment>
<dbReference type="GO" id="GO:0005829">
    <property type="term" value="C:cytosol"/>
    <property type="evidence" value="ECO:0007669"/>
    <property type="project" value="TreeGrafter"/>
</dbReference>
<dbReference type="GO" id="GO:0006913">
    <property type="term" value="P:nucleocytoplasmic transport"/>
    <property type="evidence" value="ECO:0007669"/>
    <property type="project" value="TreeGrafter"/>
</dbReference>
<dbReference type="SUPFAM" id="SSF52047">
    <property type="entry name" value="RNI-like"/>
    <property type="match status" value="1"/>
</dbReference>
<evidence type="ECO:0000313" key="1">
    <source>
        <dbReference type="EMBL" id="CAG8526128.1"/>
    </source>
</evidence>
<dbReference type="Pfam" id="PF13516">
    <property type="entry name" value="LRR_6"/>
    <property type="match status" value="6"/>
</dbReference>
<dbReference type="InterPro" id="IPR001611">
    <property type="entry name" value="Leu-rich_rpt"/>
</dbReference>
<dbReference type="OrthoDB" id="333024at2759"/>
<dbReference type="GO" id="GO:0005634">
    <property type="term" value="C:nucleus"/>
    <property type="evidence" value="ECO:0007669"/>
    <property type="project" value="TreeGrafter"/>
</dbReference>
<dbReference type="GO" id="GO:0048471">
    <property type="term" value="C:perinuclear region of cytoplasm"/>
    <property type="evidence" value="ECO:0007669"/>
    <property type="project" value="TreeGrafter"/>
</dbReference>
<organism evidence="1 2">
    <name type="scientific">Paraglomus brasilianum</name>
    <dbReference type="NCBI Taxonomy" id="144538"/>
    <lineage>
        <taxon>Eukaryota</taxon>
        <taxon>Fungi</taxon>
        <taxon>Fungi incertae sedis</taxon>
        <taxon>Mucoromycota</taxon>
        <taxon>Glomeromycotina</taxon>
        <taxon>Glomeromycetes</taxon>
        <taxon>Paraglomerales</taxon>
        <taxon>Paraglomeraceae</taxon>
        <taxon>Paraglomus</taxon>
    </lineage>
</organism>
<dbReference type="PANTHER" id="PTHR24113">
    <property type="entry name" value="RAN GTPASE-ACTIVATING PROTEIN 1"/>
    <property type="match status" value="1"/>
</dbReference>
<accession>A0A9N9AEW3</accession>
<dbReference type="AlphaFoldDB" id="A0A9N9AEW3"/>
<keyword evidence="2" id="KW-1185">Reference proteome</keyword>
<dbReference type="GO" id="GO:0031267">
    <property type="term" value="F:small GTPase binding"/>
    <property type="evidence" value="ECO:0007669"/>
    <property type="project" value="TreeGrafter"/>
</dbReference>
<name>A0A9N9AEW3_9GLOM</name>
<evidence type="ECO:0000313" key="2">
    <source>
        <dbReference type="Proteomes" id="UP000789739"/>
    </source>
</evidence>
<sequence length="556" mass="61685">MTMQLPLTRSLPTTSSYSAPISIDKYLTREGHHLVVNYLKFNQVQKDIQQGKLNNLEERDIDDLLGSYKGVPTRCFNSLNYDNLSLTRTELKLLAKLLKADKISNVRILRICRNNLHGGVLKTVINALSNNKTVEVLDLSFNAIGDADAKDFSRLLKKNKVIREVAIGHNRITAKGAQSIAKALKANNSLVRLNIEANSLGTAGATAIADIIAYNKSLKFLHIGGNNIQAGGMAVISEALKDNKRLCSLSLDCNNLLSEGAFHLGEALKVNNTLTHLYIPRNDIGDDGLRHLSVAMLSNKSLIYIDLELNSIGKNGNVLGVKALADLLDRHTVPRAINLKLNSIGDRACQSLASGLYRNMTLESIILSSCDIGLEGIRALCDSLKENRGLQNINLNRNSVIGVDGHQAVADALEKNTMLKGVQLDYDFEEWERISESIDKSLLRNHLLQAEKYSTACRLLVVSRLVIHATGKLRSNRVTEFLDLPFELKRKIIYALDTTKVLTNDHCKTILRLGGRRDNFNISKESFLTTVFNVYYPNNLDIALWPTKASDTFVRV</sequence>
<dbReference type="Proteomes" id="UP000789739">
    <property type="component" value="Unassembled WGS sequence"/>
</dbReference>
<dbReference type="PANTHER" id="PTHR24113:SF15">
    <property type="entry name" value="NACHT DOMAIN-CONTAINING PROTEIN"/>
    <property type="match status" value="1"/>
</dbReference>
<proteinExistence type="predicted"/>
<dbReference type="GO" id="GO:0005096">
    <property type="term" value="F:GTPase activator activity"/>
    <property type="evidence" value="ECO:0007669"/>
    <property type="project" value="UniProtKB-KW"/>
</dbReference>
<dbReference type="SMART" id="SM00368">
    <property type="entry name" value="LRR_RI"/>
    <property type="match status" value="10"/>
</dbReference>
<gene>
    <name evidence="1" type="ORF">PBRASI_LOCUS3878</name>
</gene>
<dbReference type="EMBL" id="CAJVPI010000370">
    <property type="protein sequence ID" value="CAG8526128.1"/>
    <property type="molecule type" value="Genomic_DNA"/>
</dbReference>
<dbReference type="InterPro" id="IPR027038">
    <property type="entry name" value="RanGap"/>
</dbReference>
<dbReference type="Gene3D" id="3.80.10.10">
    <property type="entry name" value="Ribonuclease Inhibitor"/>
    <property type="match status" value="3"/>
</dbReference>
<reference evidence="1" key="1">
    <citation type="submission" date="2021-06" db="EMBL/GenBank/DDBJ databases">
        <authorList>
            <person name="Kallberg Y."/>
            <person name="Tangrot J."/>
            <person name="Rosling A."/>
        </authorList>
    </citation>
    <scope>NUCLEOTIDE SEQUENCE</scope>
    <source>
        <strain evidence="1">BR232B</strain>
    </source>
</reference>
<dbReference type="InterPro" id="IPR032675">
    <property type="entry name" value="LRR_dom_sf"/>
</dbReference>